<dbReference type="PROSITE" id="PS00135">
    <property type="entry name" value="TRYPSIN_SER"/>
    <property type="match status" value="1"/>
</dbReference>
<dbReference type="PROSITE" id="PS50240">
    <property type="entry name" value="TRYPSIN_DOM"/>
    <property type="match status" value="1"/>
</dbReference>
<dbReference type="GO" id="GO:0005576">
    <property type="term" value="C:extracellular region"/>
    <property type="evidence" value="ECO:0007669"/>
    <property type="project" value="UniProtKB-SubCell"/>
</dbReference>
<keyword evidence="6" id="KW-0378">Hydrolase</keyword>
<dbReference type="AlphaFoldDB" id="A0A069E936"/>
<dbReference type="PANTHER" id="PTHR24253:SF153">
    <property type="entry name" value="SERINE PROTEASE HEPSIN"/>
    <property type="match status" value="1"/>
</dbReference>
<dbReference type="Gene3D" id="2.40.10.10">
    <property type="entry name" value="Trypsin-like serine proteases"/>
    <property type="match status" value="1"/>
</dbReference>
<dbReference type="Proteomes" id="UP000027446">
    <property type="component" value="Unassembled WGS sequence"/>
</dbReference>
<keyword evidence="4" id="KW-1015">Disulfide bond</keyword>
<dbReference type="STRING" id="1280949.HAD_05925"/>
<comment type="caution">
    <text evidence="10">The sequence shown here is derived from an EMBL/GenBank/DDBJ whole genome shotgun (WGS) entry which is preliminary data.</text>
</comment>
<feature type="domain" description="Peptidase S1" evidence="9">
    <location>
        <begin position="21"/>
        <end position="305"/>
    </location>
</feature>
<dbReference type="CDD" id="cd00190">
    <property type="entry name" value="Tryp_SPc"/>
    <property type="match status" value="1"/>
</dbReference>
<feature type="chain" id="PRO_5001660850" evidence="8">
    <location>
        <begin position="20"/>
        <end position="335"/>
    </location>
</feature>
<dbReference type="OrthoDB" id="267336at2"/>
<evidence type="ECO:0000256" key="7">
    <source>
        <dbReference type="SAM" id="MobiDB-lite"/>
    </source>
</evidence>
<keyword evidence="11" id="KW-1185">Reference proteome</keyword>
<dbReference type="eggNOG" id="COG5640">
    <property type="taxonomic scope" value="Bacteria"/>
</dbReference>
<dbReference type="InterPro" id="IPR001254">
    <property type="entry name" value="Trypsin_dom"/>
</dbReference>
<dbReference type="GO" id="GO:0006508">
    <property type="term" value="P:proteolysis"/>
    <property type="evidence" value="ECO:0007669"/>
    <property type="project" value="UniProtKB-KW"/>
</dbReference>
<evidence type="ECO:0000256" key="5">
    <source>
        <dbReference type="ARBA" id="ARBA00023180"/>
    </source>
</evidence>
<feature type="region of interest" description="Disordered" evidence="7">
    <location>
        <begin position="302"/>
        <end position="335"/>
    </location>
</feature>
<dbReference type="PROSITE" id="PS51257">
    <property type="entry name" value="PROKAR_LIPOPROTEIN"/>
    <property type="match status" value="1"/>
</dbReference>
<evidence type="ECO:0000313" key="11">
    <source>
        <dbReference type="Proteomes" id="UP000027446"/>
    </source>
</evidence>
<evidence type="ECO:0000313" key="10">
    <source>
        <dbReference type="EMBL" id="KCZ85196.1"/>
    </source>
</evidence>
<accession>A0A069E936</accession>
<keyword evidence="6" id="KW-0645">Protease</keyword>
<dbReference type="PATRIC" id="fig|1280949.3.peg.1203"/>
<dbReference type="InterPro" id="IPR018114">
    <property type="entry name" value="TRYPSIN_HIS"/>
</dbReference>
<organism evidence="10 11">
    <name type="scientific">Hyphomonas adhaerens MHS-3</name>
    <dbReference type="NCBI Taxonomy" id="1280949"/>
    <lineage>
        <taxon>Bacteria</taxon>
        <taxon>Pseudomonadati</taxon>
        <taxon>Pseudomonadota</taxon>
        <taxon>Alphaproteobacteria</taxon>
        <taxon>Hyphomonadales</taxon>
        <taxon>Hyphomonadaceae</taxon>
        <taxon>Hyphomonas</taxon>
    </lineage>
</organism>
<dbReference type="InterPro" id="IPR001314">
    <property type="entry name" value="Peptidase_S1A"/>
</dbReference>
<dbReference type="InterPro" id="IPR009003">
    <property type="entry name" value="Peptidase_S1_PA"/>
</dbReference>
<evidence type="ECO:0000256" key="8">
    <source>
        <dbReference type="SAM" id="SignalP"/>
    </source>
</evidence>
<dbReference type="SMART" id="SM00020">
    <property type="entry name" value="Tryp_SPc"/>
    <property type="match status" value="1"/>
</dbReference>
<dbReference type="Pfam" id="PF00089">
    <property type="entry name" value="Trypsin"/>
    <property type="match status" value="1"/>
</dbReference>
<dbReference type="EMBL" id="ARYH01000001">
    <property type="protein sequence ID" value="KCZ85196.1"/>
    <property type="molecule type" value="Genomic_DNA"/>
</dbReference>
<proteinExistence type="predicted"/>
<sequence length="335" mass="35303">MRPFWKWGLALGAVALATACVVGGREADPEDWPGVVSLQSQQGRNIYHECGASMISSEWALTAAHCVETVRVEADTGRAAQYLPDARGDLKRFGPLHVVVGAGTLLETPKDATFPVDRIIIHPGYKAGHAEHGDDLALIHIVGRWDGPLSRLDGLTGRAPDPEAAETEVVVAGYGNTEEQGSQEEGFNRTGRHVSAPSLALMEGIVPPVDPGTCNAQIAALIDKYGLDDEFAGVSVDPASQMCAGTGGTDSCQGDSGGPLVARTWEDGPVQIGVVSWGLGCARPDSPGVYSRVSAYADWISRETGIEPNLETPSSNRPEYDRPAGETNGPGHAEE</sequence>
<evidence type="ECO:0000256" key="2">
    <source>
        <dbReference type="ARBA" id="ARBA00022525"/>
    </source>
</evidence>
<dbReference type="RefSeq" id="WP_035569967.1">
    <property type="nucleotide sequence ID" value="NZ_ARYH01000001.1"/>
</dbReference>
<evidence type="ECO:0000256" key="3">
    <source>
        <dbReference type="ARBA" id="ARBA00022729"/>
    </source>
</evidence>
<evidence type="ECO:0000256" key="1">
    <source>
        <dbReference type="ARBA" id="ARBA00004613"/>
    </source>
</evidence>
<evidence type="ECO:0000256" key="6">
    <source>
        <dbReference type="RuleBase" id="RU363034"/>
    </source>
</evidence>
<comment type="subcellular location">
    <subcellularLocation>
        <location evidence="1">Secreted</location>
    </subcellularLocation>
</comment>
<keyword evidence="5" id="KW-0325">Glycoprotein</keyword>
<dbReference type="PANTHER" id="PTHR24253">
    <property type="entry name" value="TRANSMEMBRANE PROTEASE SERINE"/>
    <property type="match status" value="1"/>
</dbReference>
<dbReference type="GO" id="GO:0004252">
    <property type="term" value="F:serine-type endopeptidase activity"/>
    <property type="evidence" value="ECO:0007669"/>
    <property type="project" value="InterPro"/>
</dbReference>
<gene>
    <name evidence="10" type="ORF">HAD_05925</name>
</gene>
<dbReference type="InterPro" id="IPR043504">
    <property type="entry name" value="Peptidase_S1_PA_chymotrypsin"/>
</dbReference>
<feature type="signal peptide" evidence="8">
    <location>
        <begin position="1"/>
        <end position="19"/>
    </location>
</feature>
<keyword evidence="3 8" id="KW-0732">Signal</keyword>
<protein>
    <submittedName>
        <fullName evidence="10">Trypsin domain-containing lipoprotein</fullName>
    </submittedName>
</protein>
<dbReference type="InterPro" id="IPR033116">
    <property type="entry name" value="TRYPSIN_SER"/>
</dbReference>
<reference evidence="10 11" key="1">
    <citation type="journal article" date="2014" name="Antonie Van Leeuwenhoek">
        <title>Hyphomonas beringensis sp. nov. and Hyphomonas chukchiensis sp. nov., isolated from surface seawater of the Bering Sea and Chukchi Sea.</title>
        <authorList>
            <person name="Li C."/>
            <person name="Lai Q."/>
            <person name="Li G."/>
            <person name="Dong C."/>
            <person name="Wang J."/>
            <person name="Liao Y."/>
            <person name="Shao Z."/>
        </authorList>
    </citation>
    <scope>NUCLEOTIDE SEQUENCE [LARGE SCALE GENOMIC DNA]</scope>
    <source>
        <strain evidence="10 11">MHS-3</strain>
    </source>
</reference>
<dbReference type="PROSITE" id="PS00134">
    <property type="entry name" value="TRYPSIN_HIS"/>
    <property type="match status" value="1"/>
</dbReference>
<keyword evidence="6" id="KW-0720">Serine protease</keyword>
<dbReference type="PRINTS" id="PR00722">
    <property type="entry name" value="CHYMOTRYPSIN"/>
</dbReference>
<dbReference type="SUPFAM" id="SSF50494">
    <property type="entry name" value="Trypsin-like serine proteases"/>
    <property type="match status" value="1"/>
</dbReference>
<keyword evidence="2" id="KW-0964">Secreted</keyword>
<evidence type="ECO:0000256" key="4">
    <source>
        <dbReference type="ARBA" id="ARBA00023157"/>
    </source>
</evidence>
<name>A0A069E936_9PROT</name>
<evidence type="ECO:0000259" key="9">
    <source>
        <dbReference type="PROSITE" id="PS50240"/>
    </source>
</evidence>
<dbReference type="FunFam" id="2.40.10.10:FF:000054">
    <property type="entry name" value="Complement C1r subcomponent"/>
    <property type="match status" value="1"/>
</dbReference>
<keyword evidence="10" id="KW-0449">Lipoprotein</keyword>